<organism evidence="5 6">
    <name type="scientific">Actinomadura rubrobrunea</name>
    <dbReference type="NCBI Taxonomy" id="115335"/>
    <lineage>
        <taxon>Bacteria</taxon>
        <taxon>Bacillati</taxon>
        <taxon>Actinomycetota</taxon>
        <taxon>Actinomycetes</taxon>
        <taxon>Streptosporangiales</taxon>
        <taxon>Thermomonosporaceae</taxon>
        <taxon>Actinomadura</taxon>
    </lineage>
</organism>
<dbReference type="SUPFAM" id="SSF46785">
    <property type="entry name" value="Winged helix' DNA-binding domain"/>
    <property type="match status" value="2"/>
</dbReference>
<dbReference type="CDD" id="cd07377">
    <property type="entry name" value="WHTH_GntR"/>
    <property type="match status" value="2"/>
</dbReference>
<evidence type="ECO:0000313" key="5">
    <source>
        <dbReference type="EMBL" id="GLW65780.1"/>
    </source>
</evidence>
<dbReference type="InterPro" id="IPR050679">
    <property type="entry name" value="Bact_HTH_transcr_reg"/>
</dbReference>
<dbReference type="Pfam" id="PF00392">
    <property type="entry name" value="GntR"/>
    <property type="match status" value="2"/>
</dbReference>
<dbReference type="PANTHER" id="PTHR44846:SF17">
    <property type="entry name" value="GNTR-FAMILY TRANSCRIPTIONAL REGULATOR"/>
    <property type="match status" value="1"/>
</dbReference>
<reference evidence="5" key="1">
    <citation type="submission" date="2023-02" db="EMBL/GenBank/DDBJ databases">
        <title>Actinomadura rubrobrunea NBRC 14622.</title>
        <authorList>
            <person name="Ichikawa N."/>
            <person name="Sato H."/>
            <person name="Tonouchi N."/>
        </authorList>
    </citation>
    <scope>NUCLEOTIDE SEQUENCE</scope>
    <source>
        <strain evidence="5">NBRC 14622</strain>
    </source>
</reference>
<feature type="domain" description="HTH gntR-type" evidence="4">
    <location>
        <begin position="11"/>
        <end position="79"/>
    </location>
</feature>
<evidence type="ECO:0000259" key="4">
    <source>
        <dbReference type="PROSITE" id="PS50949"/>
    </source>
</evidence>
<accession>A0A9W6UYJ7</accession>
<dbReference type="Proteomes" id="UP001165124">
    <property type="component" value="Unassembled WGS sequence"/>
</dbReference>
<proteinExistence type="predicted"/>
<dbReference type="InterPro" id="IPR036390">
    <property type="entry name" value="WH_DNA-bd_sf"/>
</dbReference>
<name>A0A9W6UYJ7_9ACTN</name>
<evidence type="ECO:0000256" key="1">
    <source>
        <dbReference type="ARBA" id="ARBA00023015"/>
    </source>
</evidence>
<dbReference type="PANTHER" id="PTHR44846">
    <property type="entry name" value="MANNOSYL-D-GLYCERATE TRANSPORT/METABOLISM SYSTEM REPRESSOR MNGR-RELATED"/>
    <property type="match status" value="1"/>
</dbReference>
<gene>
    <name evidence="5" type="ORF">Arub01_40240</name>
</gene>
<dbReference type="GO" id="GO:0003700">
    <property type="term" value="F:DNA-binding transcription factor activity"/>
    <property type="evidence" value="ECO:0007669"/>
    <property type="project" value="InterPro"/>
</dbReference>
<dbReference type="InterPro" id="IPR000524">
    <property type="entry name" value="Tscrpt_reg_HTH_GntR"/>
</dbReference>
<dbReference type="GO" id="GO:0003677">
    <property type="term" value="F:DNA binding"/>
    <property type="evidence" value="ECO:0007669"/>
    <property type="project" value="UniProtKB-KW"/>
</dbReference>
<evidence type="ECO:0000256" key="2">
    <source>
        <dbReference type="ARBA" id="ARBA00023125"/>
    </source>
</evidence>
<protein>
    <recommendedName>
        <fullName evidence="4">HTH gntR-type domain-containing protein</fullName>
    </recommendedName>
</protein>
<dbReference type="Gene3D" id="1.10.10.10">
    <property type="entry name" value="Winged helix-like DNA-binding domain superfamily/Winged helix DNA-binding domain"/>
    <property type="match status" value="2"/>
</dbReference>
<evidence type="ECO:0000313" key="6">
    <source>
        <dbReference type="Proteomes" id="UP001165124"/>
    </source>
</evidence>
<keyword evidence="6" id="KW-1185">Reference proteome</keyword>
<feature type="domain" description="HTH gntR-type" evidence="4">
    <location>
        <begin position="94"/>
        <end position="162"/>
    </location>
</feature>
<dbReference type="EMBL" id="BSRZ01000010">
    <property type="protein sequence ID" value="GLW65780.1"/>
    <property type="molecule type" value="Genomic_DNA"/>
</dbReference>
<keyword evidence="2" id="KW-0238">DNA-binding</keyword>
<dbReference type="PROSITE" id="PS50949">
    <property type="entry name" value="HTH_GNTR"/>
    <property type="match status" value="2"/>
</dbReference>
<dbReference type="SMART" id="SM00345">
    <property type="entry name" value="HTH_GNTR"/>
    <property type="match status" value="2"/>
</dbReference>
<keyword evidence="3" id="KW-0804">Transcription</keyword>
<evidence type="ECO:0000256" key="3">
    <source>
        <dbReference type="ARBA" id="ARBA00023163"/>
    </source>
</evidence>
<dbReference type="InterPro" id="IPR036388">
    <property type="entry name" value="WH-like_DNA-bd_sf"/>
</dbReference>
<dbReference type="PRINTS" id="PR00035">
    <property type="entry name" value="HTHGNTR"/>
</dbReference>
<sequence>MDVEPDHELVAPIYQQIGRIIRRRILSGELRPGQRIPSEQALVEEFGVARETARRAVAWLRDQGLVHTAPQRGSFVTTDGAAVDPPAWSTDDTAPAYLRIASIIKKRIDAGLLKPTRPIPSEKQLCQEFGVSRVTARRAVAYLREQGLIYTVPQRGSYVAPPGDQSD</sequence>
<keyword evidence="1" id="KW-0805">Transcription regulation</keyword>
<comment type="caution">
    <text evidence="5">The sequence shown here is derived from an EMBL/GenBank/DDBJ whole genome shotgun (WGS) entry which is preliminary data.</text>
</comment>
<dbReference type="AlphaFoldDB" id="A0A9W6UYJ7"/>
<dbReference type="GO" id="GO:0045892">
    <property type="term" value="P:negative regulation of DNA-templated transcription"/>
    <property type="evidence" value="ECO:0007669"/>
    <property type="project" value="TreeGrafter"/>
</dbReference>